<evidence type="ECO:0000256" key="2">
    <source>
        <dbReference type="SAM" id="Phobius"/>
    </source>
</evidence>
<feature type="chain" id="PRO_5019775001" description="Secreted protein" evidence="3">
    <location>
        <begin position="18"/>
        <end position="128"/>
    </location>
</feature>
<feature type="region of interest" description="Disordered" evidence="1">
    <location>
        <begin position="23"/>
        <end position="45"/>
    </location>
</feature>
<reference evidence="4 5" key="1">
    <citation type="submission" date="2018-10" db="EMBL/GenBank/DDBJ databases">
        <title>A high-quality apple genome assembly.</title>
        <authorList>
            <person name="Hu J."/>
        </authorList>
    </citation>
    <scope>NUCLEOTIDE SEQUENCE [LARGE SCALE GENOMIC DNA]</scope>
    <source>
        <strain evidence="5">cv. HFTH1</strain>
        <tissue evidence="4">Young leaf</tissue>
    </source>
</reference>
<keyword evidence="2" id="KW-1133">Transmembrane helix</keyword>
<name>A0A498H9K0_MALDO</name>
<keyword evidence="3" id="KW-0732">Signal</keyword>
<feature type="transmembrane region" description="Helical" evidence="2">
    <location>
        <begin position="80"/>
        <end position="102"/>
    </location>
</feature>
<evidence type="ECO:0008006" key="6">
    <source>
        <dbReference type="Google" id="ProtNLM"/>
    </source>
</evidence>
<dbReference type="Proteomes" id="UP000290289">
    <property type="component" value="Chromosome 17"/>
</dbReference>
<evidence type="ECO:0000256" key="1">
    <source>
        <dbReference type="SAM" id="MobiDB-lite"/>
    </source>
</evidence>
<evidence type="ECO:0000256" key="3">
    <source>
        <dbReference type="SAM" id="SignalP"/>
    </source>
</evidence>
<feature type="signal peptide" evidence="3">
    <location>
        <begin position="1"/>
        <end position="17"/>
    </location>
</feature>
<protein>
    <recommendedName>
        <fullName evidence="6">Secreted protein</fullName>
    </recommendedName>
</protein>
<gene>
    <name evidence="4" type="ORF">DVH24_028275</name>
</gene>
<dbReference type="AlphaFoldDB" id="A0A498H9K0"/>
<sequence>MTVWTLLTSSLLGVSLGGKSSRELLPPPPSLRLATRPQVPHRSSRPPAHFLTARGFSKQYPREWFIPDYSRVILSSTTRAYATMFVAKSIVLLIALHGLPLLQVRHVTGLRNLRTSSQIYCLTKLFCN</sequence>
<evidence type="ECO:0000313" key="4">
    <source>
        <dbReference type="EMBL" id="RXH68128.1"/>
    </source>
</evidence>
<proteinExistence type="predicted"/>
<keyword evidence="5" id="KW-1185">Reference proteome</keyword>
<dbReference type="EMBL" id="RDQH01000343">
    <property type="protein sequence ID" value="RXH68128.1"/>
    <property type="molecule type" value="Genomic_DNA"/>
</dbReference>
<comment type="caution">
    <text evidence="4">The sequence shown here is derived from an EMBL/GenBank/DDBJ whole genome shotgun (WGS) entry which is preliminary data.</text>
</comment>
<organism evidence="4 5">
    <name type="scientific">Malus domestica</name>
    <name type="common">Apple</name>
    <name type="synonym">Pyrus malus</name>
    <dbReference type="NCBI Taxonomy" id="3750"/>
    <lineage>
        <taxon>Eukaryota</taxon>
        <taxon>Viridiplantae</taxon>
        <taxon>Streptophyta</taxon>
        <taxon>Embryophyta</taxon>
        <taxon>Tracheophyta</taxon>
        <taxon>Spermatophyta</taxon>
        <taxon>Magnoliopsida</taxon>
        <taxon>eudicotyledons</taxon>
        <taxon>Gunneridae</taxon>
        <taxon>Pentapetalae</taxon>
        <taxon>rosids</taxon>
        <taxon>fabids</taxon>
        <taxon>Rosales</taxon>
        <taxon>Rosaceae</taxon>
        <taxon>Amygdaloideae</taxon>
        <taxon>Maleae</taxon>
        <taxon>Malus</taxon>
    </lineage>
</organism>
<keyword evidence="2" id="KW-0812">Transmembrane</keyword>
<evidence type="ECO:0000313" key="5">
    <source>
        <dbReference type="Proteomes" id="UP000290289"/>
    </source>
</evidence>
<accession>A0A498H9K0</accession>
<keyword evidence="2" id="KW-0472">Membrane</keyword>